<protein>
    <recommendedName>
        <fullName evidence="3">Enoyl-CoA hydratase</fullName>
    </recommendedName>
</protein>
<dbReference type="InterPro" id="IPR029045">
    <property type="entry name" value="ClpP/crotonase-like_dom_sf"/>
</dbReference>
<proteinExistence type="predicted"/>
<organism evidence="1 2">
    <name type="scientific">Tardibacter chloracetimidivorans</name>
    <dbReference type="NCBI Taxonomy" id="1921510"/>
    <lineage>
        <taxon>Bacteria</taxon>
        <taxon>Pseudomonadati</taxon>
        <taxon>Pseudomonadota</taxon>
        <taxon>Alphaproteobacteria</taxon>
        <taxon>Sphingomonadales</taxon>
        <taxon>Sphingomonadaceae</taxon>
        <taxon>Tardibacter</taxon>
    </lineage>
</organism>
<sequence length="258" mass="27201">MTGQITIASEGRVRVLTLDNQAARNALSSSMLGELIEALEAATADGDCRAVVLTGAGGTFCAGGDLSAMRTERPLLGSRRRIERAHRLVRLLVGGPRPVAVAVEGIAAGLGLSLACGADYLVGTDDARYVASFAKVGLIPDMGLLWSLSNRIGVHRAHEILLTARMVDAAEAERVGLTDRTVARGAALTAALEWASQFADRAPIPVALTRSALAKGVSTLEDALRFEVDHQPALYLSADHKAAVDAFFDKRTPSFRGE</sequence>
<gene>
    <name evidence="1" type="ORF">BSL82_11875</name>
</gene>
<dbReference type="InterPro" id="IPR001753">
    <property type="entry name" value="Enoyl-CoA_hydra/iso"/>
</dbReference>
<dbReference type="PANTHER" id="PTHR43459">
    <property type="entry name" value="ENOYL-COA HYDRATASE"/>
    <property type="match status" value="1"/>
</dbReference>
<evidence type="ECO:0000313" key="2">
    <source>
        <dbReference type="Proteomes" id="UP000182063"/>
    </source>
</evidence>
<dbReference type="KEGG" id="sphj:BSL82_11875"/>
<evidence type="ECO:0008006" key="3">
    <source>
        <dbReference type="Google" id="ProtNLM"/>
    </source>
</evidence>
<name>A0A1L3ZWB2_9SPHN</name>
<accession>A0A1L3ZWB2</accession>
<reference evidence="2" key="1">
    <citation type="submission" date="2016-11" db="EMBL/GenBank/DDBJ databases">
        <title>Complete Genome Sequence of alachlor-degrading Sphingomonas sp. strain JJ-A5.</title>
        <authorList>
            <person name="Lee H."/>
            <person name="Ka J.-O."/>
        </authorList>
    </citation>
    <scope>NUCLEOTIDE SEQUENCE [LARGE SCALE GENOMIC DNA]</scope>
    <source>
        <strain evidence="2">JJ-A5</strain>
    </source>
</reference>
<dbReference type="EMBL" id="CP018221">
    <property type="protein sequence ID" value="API59922.1"/>
    <property type="molecule type" value="Genomic_DNA"/>
</dbReference>
<dbReference type="STRING" id="1921510.BSL82_11875"/>
<dbReference type="Gene3D" id="3.90.226.10">
    <property type="entry name" value="2-enoyl-CoA Hydratase, Chain A, domain 1"/>
    <property type="match status" value="1"/>
</dbReference>
<dbReference type="RefSeq" id="WP_072597711.1">
    <property type="nucleotide sequence ID" value="NZ_CP018221.1"/>
</dbReference>
<dbReference type="Pfam" id="PF00378">
    <property type="entry name" value="ECH_1"/>
    <property type="match status" value="1"/>
</dbReference>
<dbReference type="AlphaFoldDB" id="A0A1L3ZWB2"/>
<dbReference type="PANTHER" id="PTHR43459:SF1">
    <property type="entry name" value="EG:BACN32G11.4 PROTEIN"/>
    <property type="match status" value="1"/>
</dbReference>
<dbReference type="Proteomes" id="UP000182063">
    <property type="component" value="Chromosome"/>
</dbReference>
<dbReference type="GO" id="GO:0003824">
    <property type="term" value="F:catalytic activity"/>
    <property type="evidence" value="ECO:0007669"/>
    <property type="project" value="UniProtKB-ARBA"/>
</dbReference>
<evidence type="ECO:0000313" key="1">
    <source>
        <dbReference type="EMBL" id="API59922.1"/>
    </source>
</evidence>
<dbReference type="SUPFAM" id="SSF52096">
    <property type="entry name" value="ClpP/crotonase"/>
    <property type="match status" value="1"/>
</dbReference>
<keyword evidence="2" id="KW-1185">Reference proteome</keyword>
<dbReference type="OrthoDB" id="9802898at2"/>
<dbReference type="CDD" id="cd06558">
    <property type="entry name" value="crotonase-like"/>
    <property type="match status" value="1"/>
</dbReference>